<comment type="catalytic activity">
    <reaction evidence="8">
        <text>6-carboxy-5,6,7,8-tetrahydropterin + H(+) = 7-carboxy-7-carbaguanine + NH4(+)</text>
        <dbReference type="Rhea" id="RHEA:27974"/>
        <dbReference type="ChEBI" id="CHEBI:15378"/>
        <dbReference type="ChEBI" id="CHEBI:28938"/>
        <dbReference type="ChEBI" id="CHEBI:61032"/>
        <dbReference type="ChEBI" id="CHEBI:61036"/>
        <dbReference type="EC" id="4.3.99.3"/>
    </reaction>
</comment>
<evidence type="ECO:0000256" key="1">
    <source>
        <dbReference type="ARBA" id="ARBA00022485"/>
    </source>
</evidence>
<dbReference type="PANTHER" id="PTHR42836:SF1">
    <property type="entry name" value="7-CARBOXY-7-DEAZAGUANINE SYNTHASE"/>
    <property type="match status" value="1"/>
</dbReference>
<keyword evidence="2 8" id="KW-0949">S-adenosyl-L-methionine</keyword>
<keyword evidence="5 8" id="KW-0408">Iron</keyword>
<dbReference type="GO" id="GO:0051539">
    <property type="term" value="F:4 iron, 4 sulfur cluster binding"/>
    <property type="evidence" value="ECO:0007669"/>
    <property type="project" value="UniProtKB-UniRule"/>
</dbReference>
<evidence type="ECO:0000256" key="8">
    <source>
        <dbReference type="HAMAP-Rule" id="MF_00917"/>
    </source>
</evidence>
<accession>A0A191ZIC0</accession>
<keyword evidence="1 8" id="KW-0004">4Fe-4S</keyword>
<feature type="binding site" evidence="8">
    <location>
        <position position="51"/>
    </location>
    <ligand>
        <name>[4Fe-4S] cluster</name>
        <dbReference type="ChEBI" id="CHEBI:49883"/>
        <note>4Fe-4S-S-AdoMet</note>
    </ligand>
</feature>
<comment type="cofactor">
    <cofactor evidence="8">
        <name>Mg(2+)</name>
        <dbReference type="ChEBI" id="CHEBI:18420"/>
    </cofactor>
</comment>
<comment type="cofactor">
    <cofactor evidence="8">
        <name>S-adenosyl-L-methionine</name>
        <dbReference type="ChEBI" id="CHEBI:59789"/>
    </cofactor>
    <text evidence="8">Binds 1 S-adenosyl-L-methionine per subunit.</text>
</comment>
<feature type="binding site" evidence="8">
    <location>
        <position position="56"/>
    </location>
    <ligand>
        <name>Mg(2+)</name>
        <dbReference type="ChEBI" id="CHEBI:18420"/>
    </ligand>
</feature>
<comment type="similarity">
    <text evidence="8">Belongs to the radical SAM superfamily. 7-carboxy-7-deazaguanine synthase family.</text>
</comment>
<comment type="pathway">
    <text evidence="8">Purine metabolism; 7-cyano-7-deazaguanine biosynthesis.</text>
</comment>
<dbReference type="InterPro" id="IPR013785">
    <property type="entry name" value="Aldolase_TIM"/>
</dbReference>
<dbReference type="PROSITE" id="PS51918">
    <property type="entry name" value="RADICAL_SAM"/>
    <property type="match status" value="1"/>
</dbReference>
<dbReference type="SFLD" id="SFLDS00029">
    <property type="entry name" value="Radical_SAM"/>
    <property type="match status" value="1"/>
</dbReference>
<dbReference type="AlphaFoldDB" id="A0A191ZIC0"/>
<dbReference type="InterPro" id="IPR024924">
    <property type="entry name" value="7-CO-7-deazaguanine_synth-like"/>
</dbReference>
<name>A0A191ZIC0_9GAMM</name>
<comment type="cofactor">
    <cofactor evidence="8">
        <name>[4Fe-4S] cluster</name>
        <dbReference type="ChEBI" id="CHEBI:49883"/>
    </cofactor>
    <text evidence="8">Binds 1 [4Fe-4S] cluster. The cluster is coordinated with 3 cysteines and an exchangeable S-adenosyl-L-methionine.</text>
</comment>
<dbReference type="STRING" id="1860122.A9404_09820"/>
<evidence type="ECO:0000256" key="2">
    <source>
        <dbReference type="ARBA" id="ARBA00022691"/>
    </source>
</evidence>
<comment type="caution">
    <text evidence="8">Lacks conserved residue(s) required for the propagation of feature annotation.</text>
</comment>
<dbReference type="Pfam" id="PF04055">
    <property type="entry name" value="Radical_SAM"/>
    <property type="match status" value="1"/>
</dbReference>
<organism evidence="10 11">
    <name type="scientific">Halothiobacillus diazotrophicus</name>
    <dbReference type="NCBI Taxonomy" id="1860122"/>
    <lineage>
        <taxon>Bacteria</taxon>
        <taxon>Pseudomonadati</taxon>
        <taxon>Pseudomonadota</taxon>
        <taxon>Gammaproteobacteria</taxon>
        <taxon>Chromatiales</taxon>
        <taxon>Halothiobacillaceae</taxon>
        <taxon>Halothiobacillus</taxon>
    </lineage>
</organism>
<evidence type="ECO:0000313" key="10">
    <source>
        <dbReference type="EMBL" id="ANJ67641.1"/>
    </source>
</evidence>
<dbReference type="UniPathway" id="UPA00391"/>
<dbReference type="Proteomes" id="UP000078596">
    <property type="component" value="Chromosome"/>
</dbReference>
<keyword evidence="6 8" id="KW-0411">Iron-sulfur</keyword>
<dbReference type="SUPFAM" id="SSF102114">
    <property type="entry name" value="Radical SAM enzymes"/>
    <property type="match status" value="1"/>
</dbReference>
<feature type="binding site" evidence="8">
    <location>
        <position position="47"/>
    </location>
    <ligand>
        <name>[4Fe-4S] cluster</name>
        <dbReference type="ChEBI" id="CHEBI:49883"/>
        <note>4Fe-4S-S-AdoMet</note>
    </ligand>
</feature>
<dbReference type="HAMAP" id="MF_00917">
    <property type="entry name" value="QueE"/>
    <property type="match status" value="1"/>
</dbReference>
<keyword evidence="3 8" id="KW-0479">Metal-binding</keyword>
<dbReference type="InterPro" id="IPR007197">
    <property type="entry name" value="rSAM"/>
</dbReference>
<dbReference type="Gene3D" id="3.20.20.70">
    <property type="entry name" value="Aldolase class I"/>
    <property type="match status" value="1"/>
</dbReference>
<dbReference type="GO" id="GO:0008616">
    <property type="term" value="P:tRNA queuosine(34) biosynthetic process"/>
    <property type="evidence" value="ECO:0007669"/>
    <property type="project" value="UniProtKB-UniRule"/>
</dbReference>
<reference evidence="10 11" key="1">
    <citation type="submission" date="2016-06" db="EMBL/GenBank/DDBJ databases">
        <title>Insight into the functional genes involving in sulfur oxidation in Pearl River water.</title>
        <authorList>
            <person name="Luo J."/>
            <person name="Tan X."/>
            <person name="Lin W."/>
        </authorList>
    </citation>
    <scope>NUCLEOTIDE SEQUENCE [LARGE SCALE GENOMIC DNA]</scope>
    <source>
        <strain evidence="10 11">LS2</strain>
    </source>
</reference>
<dbReference type="GO" id="GO:0000287">
    <property type="term" value="F:magnesium ion binding"/>
    <property type="evidence" value="ECO:0007669"/>
    <property type="project" value="UniProtKB-UniRule"/>
</dbReference>
<dbReference type="InterPro" id="IPR027621">
    <property type="entry name" value="rSAM_QueE_gams"/>
</dbReference>
<dbReference type="NCBIfam" id="TIGR04349">
    <property type="entry name" value="rSAM_QueE_gams"/>
    <property type="match status" value="1"/>
</dbReference>
<feature type="binding site" evidence="8">
    <location>
        <begin position="28"/>
        <end position="30"/>
    </location>
    <ligand>
        <name>substrate</name>
    </ligand>
</feature>
<evidence type="ECO:0000259" key="9">
    <source>
        <dbReference type="PROSITE" id="PS51918"/>
    </source>
</evidence>
<keyword evidence="7 8" id="KW-0456">Lyase</keyword>
<feature type="binding site" evidence="8">
    <location>
        <begin position="53"/>
        <end position="55"/>
    </location>
    <ligand>
        <name>S-adenosyl-L-methionine</name>
        <dbReference type="ChEBI" id="CHEBI:59789"/>
    </ligand>
</feature>
<feature type="binding site" evidence="8">
    <location>
        <position position="43"/>
    </location>
    <ligand>
        <name>substrate</name>
    </ligand>
</feature>
<feature type="binding site" evidence="8">
    <location>
        <position position="88"/>
    </location>
    <ligand>
        <name>S-adenosyl-L-methionine</name>
        <dbReference type="ChEBI" id="CHEBI:59789"/>
    </ligand>
</feature>
<gene>
    <name evidence="8" type="primary">queE</name>
    <name evidence="10" type="ORF">A9404_09820</name>
</gene>
<dbReference type="OrthoDB" id="9792276at2"/>
<feature type="domain" description="Radical SAM core" evidence="9">
    <location>
        <begin position="34"/>
        <end position="224"/>
    </location>
</feature>
<dbReference type="PIRSF" id="PIRSF000370">
    <property type="entry name" value="QueE"/>
    <property type="match status" value="1"/>
</dbReference>
<evidence type="ECO:0000256" key="3">
    <source>
        <dbReference type="ARBA" id="ARBA00022723"/>
    </source>
</evidence>
<evidence type="ECO:0000256" key="6">
    <source>
        <dbReference type="ARBA" id="ARBA00023014"/>
    </source>
</evidence>
<comment type="function">
    <text evidence="8">Catalyzes the complex heterocyclic radical-mediated conversion of 6-carboxy-5,6,7,8-tetrahydropterin (CPH4) to 7-carboxy-7-deazaguanine (CDG), a step common to the biosynthetic pathways of all 7-deazapurine-containing compounds.</text>
</comment>
<dbReference type="GO" id="GO:1904047">
    <property type="term" value="F:S-adenosyl-L-methionine binding"/>
    <property type="evidence" value="ECO:0007669"/>
    <property type="project" value="UniProtKB-UniRule"/>
</dbReference>
<keyword evidence="4 8" id="KW-0460">Magnesium</keyword>
<dbReference type="EMBL" id="CP016027">
    <property type="protein sequence ID" value="ANJ67641.1"/>
    <property type="molecule type" value="Genomic_DNA"/>
</dbReference>
<feature type="binding site" evidence="8">
    <location>
        <position position="54"/>
    </location>
    <ligand>
        <name>[4Fe-4S] cluster</name>
        <dbReference type="ChEBI" id="CHEBI:49883"/>
        <note>4Fe-4S-S-AdoMet</note>
    </ligand>
</feature>
<comment type="subunit">
    <text evidence="8">Homodimer.</text>
</comment>
<feature type="binding site" evidence="8">
    <location>
        <position position="86"/>
    </location>
    <ligand>
        <name>substrate</name>
    </ligand>
</feature>
<evidence type="ECO:0000256" key="5">
    <source>
        <dbReference type="ARBA" id="ARBA00023004"/>
    </source>
</evidence>
<sequence>MRVDEARVVDAPEAVIPQVRLTEIFRSLQGESGSVGWPTVFVRLTGCPLRCVYCDTAYAFTGGQRYPIDEIMDQVAAHRTRHVCVTGGEPLAQPGCLPLLTALCDQGFSVSLETSGAMAIEDVDSRVRLVMDLKAPSSGESARNLMKNLDYLKPTDEIKIVIGSVEDFRWAEQVIVEYGLDERFDVLVSPVFGAVSPQALAEWVLGSERRMRYQFQLHKLIWGNEPGH</sequence>
<dbReference type="GO" id="GO:0016840">
    <property type="term" value="F:carbon-nitrogen lyase activity"/>
    <property type="evidence" value="ECO:0007669"/>
    <property type="project" value="UniProtKB-UniRule"/>
</dbReference>
<proteinExistence type="inferred from homology"/>
<dbReference type="KEGG" id="haz:A9404_09820"/>
<dbReference type="RefSeq" id="WP_066100908.1">
    <property type="nucleotide sequence ID" value="NZ_CP016027.1"/>
</dbReference>
<evidence type="ECO:0000256" key="7">
    <source>
        <dbReference type="ARBA" id="ARBA00023239"/>
    </source>
</evidence>
<keyword evidence="11" id="KW-1185">Reference proteome</keyword>
<evidence type="ECO:0000313" key="11">
    <source>
        <dbReference type="Proteomes" id="UP000078596"/>
    </source>
</evidence>
<dbReference type="InterPro" id="IPR058240">
    <property type="entry name" value="rSAM_sf"/>
</dbReference>
<protein>
    <recommendedName>
        <fullName evidence="8">7-carboxy-7-deazaguanine synthase</fullName>
        <shortName evidence="8">CDG synthase</shortName>
        <ecNumber evidence="8">4.3.99.3</ecNumber>
    </recommendedName>
    <alternativeName>
        <fullName evidence="8">Queuosine biosynthesis protein QueE</fullName>
    </alternativeName>
</protein>
<keyword evidence="8" id="KW-0671">Queuosine biosynthesis</keyword>
<dbReference type="CDD" id="cd01335">
    <property type="entry name" value="Radical_SAM"/>
    <property type="match status" value="1"/>
</dbReference>
<dbReference type="EC" id="4.3.99.3" evidence="8"/>
<dbReference type="PANTHER" id="PTHR42836">
    <property type="entry name" value="7-CARBOXY-7-DEAZAGUANINE SYNTHASE"/>
    <property type="match status" value="1"/>
</dbReference>
<evidence type="ECO:0000256" key="4">
    <source>
        <dbReference type="ARBA" id="ARBA00022842"/>
    </source>
</evidence>